<dbReference type="GO" id="GO:0004140">
    <property type="term" value="F:dephospho-CoA kinase activity"/>
    <property type="evidence" value="ECO:0007669"/>
    <property type="project" value="InterPro"/>
</dbReference>
<dbReference type="PROSITE" id="PS51219">
    <property type="entry name" value="DPCK"/>
    <property type="match status" value="1"/>
</dbReference>
<dbReference type="Pfam" id="PF01121">
    <property type="entry name" value="CoaE"/>
    <property type="match status" value="1"/>
</dbReference>
<evidence type="ECO:0000313" key="4">
    <source>
        <dbReference type="Proteomes" id="UP000033140"/>
    </source>
</evidence>
<accession>A0A0E9NJ68</accession>
<name>A0A0E9NJ68_SAICN</name>
<evidence type="ECO:0000256" key="2">
    <source>
        <dbReference type="ARBA" id="ARBA00022840"/>
    </source>
</evidence>
<reference evidence="3 4" key="3">
    <citation type="journal article" date="2015" name="Genome Announc.">
        <title>Draft Genome Sequence of the Archiascomycetous Yeast Saitoella complicata.</title>
        <authorList>
            <person name="Yamauchi K."/>
            <person name="Kondo S."/>
            <person name="Hamamoto M."/>
            <person name="Takahashi Y."/>
            <person name="Ogura Y."/>
            <person name="Hayashi T."/>
            <person name="Nishida H."/>
        </authorList>
    </citation>
    <scope>NUCLEOTIDE SEQUENCE [LARGE SCALE GENOMIC DNA]</scope>
    <source>
        <strain evidence="3 4">NRRL Y-17804</strain>
    </source>
</reference>
<proteinExistence type="inferred from homology"/>
<reference evidence="3 4" key="2">
    <citation type="journal article" date="2014" name="J. Gen. Appl. Microbiol.">
        <title>The early diverging ascomycetous budding yeast Saitoella complicata has three histone deacetylases belonging to the Clr6, Hos2, and Rpd3 lineages.</title>
        <authorList>
            <person name="Nishida H."/>
            <person name="Matsumoto T."/>
            <person name="Kondo S."/>
            <person name="Hamamoto M."/>
            <person name="Yoshikawa H."/>
        </authorList>
    </citation>
    <scope>NUCLEOTIDE SEQUENCE [LARGE SCALE GENOMIC DNA]</scope>
    <source>
        <strain evidence="3 4">NRRL Y-17804</strain>
    </source>
</reference>
<dbReference type="GO" id="GO:0015937">
    <property type="term" value="P:coenzyme A biosynthetic process"/>
    <property type="evidence" value="ECO:0007669"/>
    <property type="project" value="InterPro"/>
</dbReference>
<dbReference type="HAMAP" id="MF_00376">
    <property type="entry name" value="Dephospho_CoA_kinase"/>
    <property type="match status" value="1"/>
</dbReference>
<protein>
    <recommendedName>
        <fullName evidence="5">Dephospho-CoA kinase</fullName>
    </recommendedName>
</protein>
<evidence type="ECO:0000256" key="1">
    <source>
        <dbReference type="ARBA" id="ARBA00022741"/>
    </source>
</evidence>
<dbReference type="GO" id="GO:0005524">
    <property type="term" value="F:ATP binding"/>
    <property type="evidence" value="ECO:0007669"/>
    <property type="project" value="UniProtKB-KW"/>
</dbReference>
<keyword evidence="4" id="KW-1185">Reference proteome</keyword>
<dbReference type="PANTHER" id="PTHR10695">
    <property type="entry name" value="DEPHOSPHO-COA KINASE-RELATED"/>
    <property type="match status" value="1"/>
</dbReference>
<dbReference type="STRING" id="698492.A0A0E9NJ68"/>
<dbReference type="AlphaFoldDB" id="A0A0E9NJ68"/>
<keyword evidence="1" id="KW-0547">Nucleotide-binding</keyword>
<dbReference type="EMBL" id="BACD03000027">
    <property type="protein sequence ID" value="GAO49907.1"/>
    <property type="molecule type" value="Genomic_DNA"/>
</dbReference>
<sequence>MLAERGIHRSQKQCHRGQLVGITLDVSAALLCPVKHSKLTHMHTRPAVLTSLAMGIRLSHTYPTPAKRAHELLSDDTLRPLFNAVDPSSCLNASAAATPQPQLTSPSQTNLKRYNYNTRVTMLIIGLTGGIATGKSTVSSLLSSPPNPLPILDADVIAREVVLPGTPAYRAIVSHFSPTVPDLLEDDGTLNRAALGRAVFGESEDAKRERKVLNGITHPAVKRALVWGVLKAWVRGEWAVVLDVPLLFEGGLDKFCGATVLVACDLKIQKERLLQRNPHLSEEEADQRIASQLSLEDKRRRANIVIENDGSLEDLERSVRGVVEALKPWGLVTLMEWLIPGFGLWMAGKEWLMRNYWRGERKAKL</sequence>
<organism evidence="3 4">
    <name type="scientific">Saitoella complicata (strain BCRC 22490 / CBS 7301 / JCM 7358 / NBRC 10748 / NRRL Y-17804)</name>
    <dbReference type="NCBI Taxonomy" id="698492"/>
    <lineage>
        <taxon>Eukaryota</taxon>
        <taxon>Fungi</taxon>
        <taxon>Dikarya</taxon>
        <taxon>Ascomycota</taxon>
        <taxon>Taphrinomycotina</taxon>
        <taxon>Taphrinomycotina incertae sedis</taxon>
        <taxon>Saitoella</taxon>
    </lineage>
</organism>
<dbReference type="SUPFAM" id="SSF52540">
    <property type="entry name" value="P-loop containing nucleoside triphosphate hydrolases"/>
    <property type="match status" value="1"/>
</dbReference>
<evidence type="ECO:0000313" key="3">
    <source>
        <dbReference type="EMBL" id="GAO49907.1"/>
    </source>
</evidence>
<dbReference type="Gene3D" id="3.40.50.300">
    <property type="entry name" value="P-loop containing nucleotide triphosphate hydrolases"/>
    <property type="match status" value="1"/>
</dbReference>
<dbReference type="InterPro" id="IPR001977">
    <property type="entry name" value="Depp_CoAkinase"/>
</dbReference>
<comment type="caution">
    <text evidence="3">The sequence shown here is derived from an EMBL/GenBank/DDBJ whole genome shotgun (WGS) entry which is preliminary data.</text>
</comment>
<dbReference type="PANTHER" id="PTHR10695:SF46">
    <property type="entry name" value="BIFUNCTIONAL COENZYME A SYNTHASE-RELATED"/>
    <property type="match status" value="1"/>
</dbReference>
<evidence type="ECO:0008006" key="5">
    <source>
        <dbReference type="Google" id="ProtNLM"/>
    </source>
</evidence>
<gene>
    <name evidence="3" type="ORF">G7K_4043-t1</name>
</gene>
<reference evidence="3 4" key="1">
    <citation type="journal article" date="2011" name="J. Gen. Appl. Microbiol.">
        <title>Draft genome sequencing of the enigmatic yeast Saitoella complicata.</title>
        <authorList>
            <person name="Nishida H."/>
            <person name="Hamamoto M."/>
            <person name="Sugiyama J."/>
        </authorList>
    </citation>
    <scope>NUCLEOTIDE SEQUENCE [LARGE SCALE GENOMIC DNA]</scope>
    <source>
        <strain evidence="3 4">NRRL Y-17804</strain>
    </source>
</reference>
<dbReference type="CDD" id="cd02022">
    <property type="entry name" value="DPCK"/>
    <property type="match status" value="1"/>
</dbReference>
<keyword evidence="2" id="KW-0067">ATP-binding</keyword>
<dbReference type="InterPro" id="IPR027417">
    <property type="entry name" value="P-loop_NTPase"/>
</dbReference>
<dbReference type="Proteomes" id="UP000033140">
    <property type="component" value="Unassembled WGS sequence"/>
</dbReference>
<dbReference type="NCBIfam" id="TIGR00152">
    <property type="entry name" value="dephospho-CoA kinase"/>
    <property type="match status" value="1"/>
</dbReference>